<dbReference type="Gene3D" id="3.30.565.10">
    <property type="entry name" value="Histidine kinase-like ATPase, C-terminal domain"/>
    <property type="match status" value="1"/>
</dbReference>
<comment type="subcellular location">
    <subcellularLocation>
        <location evidence="2">Cell membrane</location>
        <topology evidence="2">Multi-pass membrane protein</topology>
    </subcellularLocation>
</comment>
<dbReference type="InterPro" id="IPR050980">
    <property type="entry name" value="2C_sensor_his_kinase"/>
</dbReference>
<gene>
    <name evidence="12" type="ORF">ACFSBL_00730</name>
</gene>
<evidence type="ECO:0000256" key="2">
    <source>
        <dbReference type="ARBA" id="ARBA00004651"/>
    </source>
</evidence>
<dbReference type="SUPFAM" id="SSF47384">
    <property type="entry name" value="Homodimeric domain of signal transducing histidine kinase"/>
    <property type="match status" value="1"/>
</dbReference>
<dbReference type="Proteomes" id="UP001597034">
    <property type="component" value="Unassembled WGS sequence"/>
</dbReference>
<evidence type="ECO:0000313" key="12">
    <source>
        <dbReference type="EMBL" id="MFD1644201.1"/>
    </source>
</evidence>
<dbReference type="GO" id="GO:0005886">
    <property type="term" value="C:plasma membrane"/>
    <property type="evidence" value="ECO:0007669"/>
    <property type="project" value="UniProtKB-SubCell"/>
</dbReference>
<evidence type="ECO:0000256" key="8">
    <source>
        <dbReference type="ARBA" id="ARBA00022777"/>
    </source>
</evidence>
<evidence type="ECO:0000256" key="7">
    <source>
        <dbReference type="ARBA" id="ARBA00022741"/>
    </source>
</evidence>
<dbReference type="InterPro" id="IPR036097">
    <property type="entry name" value="HisK_dim/P_sf"/>
</dbReference>
<dbReference type="CDD" id="cd00130">
    <property type="entry name" value="PAS"/>
    <property type="match status" value="1"/>
</dbReference>
<dbReference type="InterPro" id="IPR003661">
    <property type="entry name" value="HisK_dim/P_dom"/>
</dbReference>
<dbReference type="InterPro" id="IPR005467">
    <property type="entry name" value="His_kinase_dom"/>
</dbReference>
<dbReference type="SMART" id="SM00387">
    <property type="entry name" value="HATPase_c"/>
    <property type="match status" value="1"/>
</dbReference>
<dbReference type="InterPro" id="IPR036890">
    <property type="entry name" value="HATPase_C_sf"/>
</dbReference>
<dbReference type="Pfam" id="PF02518">
    <property type="entry name" value="HATPase_c"/>
    <property type="match status" value="1"/>
</dbReference>
<dbReference type="InterPro" id="IPR003594">
    <property type="entry name" value="HATPase_dom"/>
</dbReference>
<keyword evidence="4" id="KW-1003">Cell membrane</keyword>
<keyword evidence="8" id="KW-0418">Kinase</keyword>
<evidence type="ECO:0000259" key="11">
    <source>
        <dbReference type="PROSITE" id="PS50113"/>
    </source>
</evidence>
<feature type="domain" description="PAC" evidence="11">
    <location>
        <begin position="79"/>
        <end position="129"/>
    </location>
</feature>
<dbReference type="EC" id="2.7.13.3" evidence="3"/>
<dbReference type="InterPro" id="IPR000014">
    <property type="entry name" value="PAS"/>
</dbReference>
<dbReference type="PROSITE" id="PS50113">
    <property type="entry name" value="PAC"/>
    <property type="match status" value="1"/>
</dbReference>
<dbReference type="RefSeq" id="WP_256399481.1">
    <property type="nucleotide sequence ID" value="NZ_JANHJR010000002.1"/>
</dbReference>
<comment type="catalytic activity">
    <reaction evidence="1">
        <text>ATP + protein L-histidine = ADP + protein N-phospho-L-histidine.</text>
        <dbReference type="EC" id="2.7.13.3"/>
    </reaction>
</comment>
<keyword evidence="13" id="KW-1185">Reference proteome</keyword>
<evidence type="ECO:0000313" key="13">
    <source>
        <dbReference type="Proteomes" id="UP001597034"/>
    </source>
</evidence>
<dbReference type="PRINTS" id="PR00344">
    <property type="entry name" value="BCTRLSENSOR"/>
</dbReference>
<dbReference type="SUPFAM" id="SSF55785">
    <property type="entry name" value="PYP-like sensor domain (PAS domain)"/>
    <property type="match status" value="1"/>
</dbReference>
<evidence type="ECO:0000256" key="5">
    <source>
        <dbReference type="ARBA" id="ARBA00022553"/>
    </source>
</evidence>
<evidence type="ECO:0000256" key="6">
    <source>
        <dbReference type="ARBA" id="ARBA00022679"/>
    </source>
</evidence>
<feature type="domain" description="Histidine kinase" evidence="10">
    <location>
        <begin position="133"/>
        <end position="342"/>
    </location>
</feature>
<dbReference type="Pfam" id="PF00512">
    <property type="entry name" value="HisKA"/>
    <property type="match status" value="1"/>
</dbReference>
<comment type="caution">
    <text evidence="12">The sequence shown here is derived from an EMBL/GenBank/DDBJ whole genome shotgun (WGS) entry which is preliminary data.</text>
</comment>
<dbReference type="InterPro" id="IPR000700">
    <property type="entry name" value="PAS-assoc_C"/>
</dbReference>
<evidence type="ECO:0000259" key="10">
    <source>
        <dbReference type="PROSITE" id="PS50109"/>
    </source>
</evidence>
<evidence type="ECO:0000256" key="3">
    <source>
        <dbReference type="ARBA" id="ARBA00012438"/>
    </source>
</evidence>
<dbReference type="PROSITE" id="PS50109">
    <property type="entry name" value="HIS_KIN"/>
    <property type="match status" value="1"/>
</dbReference>
<proteinExistence type="predicted"/>
<name>A0ABD6DDX9_9EURY</name>
<dbReference type="AlphaFoldDB" id="A0ABD6DDX9"/>
<organism evidence="12 13">
    <name type="scientific">Haloarchaeobius litoreus</name>
    <dbReference type="NCBI Taxonomy" id="755306"/>
    <lineage>
        <taxon>Archaea</taxon>
        <taxon>Methanobacteriati</taxon>
        <taxon>Methanobacteriota</taxon>
        <taxon>Stenosarchaea group</taxon>
        <taxon>Halobacteria</taxon>
        <taxon>Halobacteriales</taxon>
        <taxon>Halorubellaceae</taxon>
        <taxon>Haloarchaeobius</taxon>
    </lineage>
</organism>
<dbReference type="Pfam" id="PF13426">
    <property type="entry name" value="PAS_9"/>
    <property type="match status" value="1"/>
</dbReference>
<evidence type="ECO:0000256" key="4">
    <source>
        <dbReference type="ARBA" id="ARBA00022475"/>
    </source>
</evidence>
<keyword evidence="5" id="KW-0597">Phosphoprotein</keyword>
<keyword evidence="7" id="KW-0547">Nucleotide-binding</keyword>
<keyword evidence="9 12" id="KW-0067">ATP-binding</keyword>
<keyword evidence="6" id="KW-0808">Transferase</keyword>
<dbReference type="PANTHER" id="PTHR44936">
    <property type="entry name" value="SENSOR PROTEIN CREC"/>
    <property type="match status" value="1"/>
</dbReference>
<accession>A0ABD6DDX9</accession>
<keyword evidence="4" id="KW-0472">Membrane</keyword>
<dbReference type="NCBIfam" id="TIGR00229">
    <property type="entry name" value="sensory_box"/>
    <property type="match status" value="1"/>
</dbReference>
<dbReference type="InterPro" id="IPR035965">
    <property type="entry name" value="PAS-like_dom_sf"/>
</dbReference>
<dbReference type="Gene3D" id="3.30.450.20">
    <property type="entry name" value="PAS domain"/>
    <property type="match status" value="1"/>
</dbReference>
<dbReference type="EMBL" id="JBHUDO010000001">
    <property type="protein sequence ID" value="MFD1644201.1"/>
    <property type="molecule type" value="Genomic_DNA"/>
</dbReference>
<dbReference type="SMART" id="SM00388">
    <property type="entry name" value="HisKA"/>
    <property type="match status" value="1"/>
</dbReference>
<evidence type="ECO:0000256" key="1">
    <source>
        <dbReference type="ARBA" id="ARBA00000085"/>
    </source>
</evidence>
<dbReference type="InterPro" id="IPR004358">
    <property type="entry name" value="Sig_transdc_His_kin-like_C"/>
</dbReference>
<dbReference type="GO" id="GO:0005524">
    <property type="term" value="F:ATP binding"/>
    <property type="evidence" value="ECO:0007669"/>
    <property type="project" value="UniProtKB-KW"/>
</dbReference>
<dbReference type="SUPFAM" id="SSF55874">
    <property type="entry name" value="ATPase domain of HSP90 chaperone/DNA topoisomerase II/histidine kinase"/>
    <property type="match status" value="1"/>
</dbReference>
<dbReference type="GO" id="GO:0004673">
    <property type="term" value="F:protein histidine kinase activity"/>
    <property type="evidence" value="ECO:0007669"/>
    <property type="project" value="UniProtKB-EC"/>
</dbReference>
<dbReference type="PANTHER" id="PTHR44936:SF10">
    <property type="entry name" value="SENSOR PROTEIN RSTB"/>
    <property type="match status" value="1"/>
</dbReference>
<protein>
    <recommendedName>
        <fullName evidence="3">histidine kinase</fullName>
        <ecNumber evidence="3">2.7.13.3</ecNumber>
    </recommendedName>
</protein>
<reference evidence="12 13" key="1">
    <citation type="journal article" date="2019" name="Int. J. Syst. Evol. Microbiol.">
        <title>The Global Catalogue of Microorganisms (GCM) 10K type strain sequencing project: providing services to taxonomists for standard genome sequencing and annotation.</title>
        <authorList>
            <consortium name="The Broad Institute Genomics Platform"/>
            <consortium name="The Broad Institute Genome Sequencing Center for Infectious Disease"/>
            <person name="Wu L."/>
            <person name="Ma J."/>
        </authorList>
    </citation>
    <scope>NUCLEOTIDE SEQUENCE [LARGE SCALE GENOMIC DNA]</scope>
    <source>
        <strain evidence="12 13">CGMCC 1.10390</strain>
    </source>
</reference>
<evidence type="ECO:0000256" key="9">
    <source>
        <dbReference type="ARBA" id="ARBA00022840"/>
    </source>
</evidence>
<sequence>MSRSARLPDEFGSLTTGVLLHDATTGRILDVNERLERLFGYDAPTLRTMQVEDFTAPTTKFTQETAVGRIQAAADGDPQSFEWQIERGDGEICWVSVDLTGIAIGGGDCVLAEVRDITEYKARERRLRLLNRVVRHNLRNDITVLMGYAEQLKDAVEQERLEEEIETILDIAVDIGSLSDSIEEFEEIADPNARGRSRTSVNELVREQVVTAQQQYPEAAVRLDEQAAVWVLADEGLNHAISHAIENAIVHNDREQPSVEVSVTKDPESGRGEIRVVDDGPPIPEVEIEVLDASETKTDTYHGSGLGLWVMQWCIDSLGGELVFETNEPRGNVVRILLPLDGNGW</sequence>